<keyword evidence="2" id="KW-0813">Transport</keyword>
<dbReference type="EMBL" id="JXRP01000006">
    <property type="protein sequence ID" value="KIL51878.1"/>
    <property type="molecule type" value="Genomic_DNA"/>
</dbReference>
<dbReference type="PANTHER" id="PTHR42771:SF2">
    <property type="entry name" value="IRON(3+)-HYDROXAMATE IMPORT ATP-BINDING PROTEIN FHUC"/>
    <property type="match status" value="1"/>
</dbReference>
<dbReference type="PANTHER" id="PTHR42771">
    <property type="entry name" value="IRON(3+)-HYDROXAMATE IMPORT ATP-BINDING PROTEIN FHUC"/>
    <property type="match status" value="1"/>
</dbReference>
<dbReference type="InterPro" id="IPR027417">
    <property type="entry name" value="P-loop_NTPase"/>
</dbReference>
<dbReference type="InterPro" id="IPR003959">
    <property type="entry name" value="ATPase_AAA_core"/>
</dbReference>
<evidence type="ECO:0000256" key="5">
    <source>
        <dbReference type="ARBA" id="ARBA00023136"/>
    </source>
</evidence>
<reference evidence="7 8" key="1">
    <citation type="submission" date="2015-01" db="EMBL/GenBank/DDBJ databases">
        <title>Genome sequencing of Jeotgalibacillus soli.</title>
        <authorList>
            <person name="Goh K.M."/>
            <person name="Chan K.-G."/>
            <person name="Yaakop A.S."/>
            <person name="Ee R."/>
            <person name="Gan H.M."/>
            <person name="Chan C.S."/>
        </authorList>
    </citation>
    <scope>NUCLEOTIDE SEQUENCE [LARGE SCALE GENOMIC DNA]</scope>
    <source>
        <strain evidence="7 8">P9</strain>
    </source>
</reference>
<dbReference type="CDD" id="cd00267">
    <property type="entry name" value="ABC_ATPase"/>
    <property type="match status" value="1"/>
</dbReference>
<dbReference type="PATRIC" id="fig|889306.3.peg.252"/>
<gene>
    <name evidence="7" type="ORF">KP78_02480</name>
</gene>
<keyword evidence="7" id="KW-0067">ATP-binding</keyword>
<dbReference type="GO" id="GO:0005886">
    <property type="term" value="C:plasma membrane"/>
    <property type="evidence" value="ECO:0007669"/>
    <property type="project" value="UniProtKB-SubCell"/>
</dbReference>
<dbReference type="Proteomes" id="UP000031938">
    <property type="component" value="Unassembled WGS sequence"/>
</dbReference>
<sequence length="88" mass="10348">MLDEPEAALSPQRQLAFLRIVRDLTKNNECQFIIATHSPILLGYPGATILSFDDGTIEEMEYEMTEHYQLTKYFLQHREKLLKDLFKE</sequence>
<dbReference type="InterPro" id="IPR051535">
    <property type="entry name" value="Siderophore_ABC-ATPase"/>
</dbReference>
<evidence type="ECO:0000256" key="1">
    <source>
        <dbReference type="ARBA" id="ARBA00004202"/>
    </source>
</evidence>
<proteinExistence type="predicted"/>
<keyword evidence="3" id="KW-1003">Cell membrane</keyword>
<evidence type="ECO:0000313" key="7">
    <source>
        <dbReference type="EMBL" id="KIL51878.1"/>
    </source>
</evidence>
<keyword evidence="4" id="KW-0406">Ion transport</keyword>
<dbReference type="Pfam" id="PF13304">
    <property type="entry name" value="AAA_21"/>
    <property type="match status" value="1"/>
</dbReference>
<comment type="subcellular location">
    <subcellularLocation>
        <location evidence="1">Cell membrane</location>
        <topology evidence="1">Peripheral membrane protein</topology>
    </subcellularLocation>
</comment>
<protein>
    <submittedName>
        <fullName evidence="7">ABC transporter ATP-binding protein</fullName>
    </submittedName>
</protein>
<keyword evidence="5" id="KW-0472">Membrane</keyword>
<evidence type="ECO:0000259" key="6">
    <source>
        <dbReference type="Pfam" id="PF13304"/>
    </source>
</evidence>
<evidence type="ECO:0000256" key="3">
    <source>
        <dbReference type="ARBA" id="ARBA00022475"/>
    </source>
</evidence>
<accession>A0A0C2W768</accession>
<dbReference type="GO" id="GO:0006811">
    <property type="term" value="P:monoatomic ion transport"/>
    <property type="evidence" value="ECO:0007669"/>
    <property type="project" value="UniProtKB-KW"/>
</dbReference>
<dbReference type="GO" id="GO:0005524">
    <property type="term" value="F:ATP binding"/>
    <property type="evidence" value="ECO:0007669"/>
    <property type="project" value="UniProtKB-KW"/>
</dbReference>
<feature type="domain" description="ATPase AAA-type core" evidence="6">
    <location>
        <begin position="2"/>
        <end position="42"/>
    </location>
</feature>
<name>A0A0C2W768_9BACL</name>
<dbReference type="Gene3D" id="3.40.50.300">
    <property type="entry name" value="P-loop containing nucleotide triphosphate hydrolases"/>
    <property type="match status" value="1"/>
</dbReference>
<keyword evidence="8" id="KW-1185">Reference proteome</keyword>
<keyword evidence="7" id="KW-0547">Nucleotide-binding</keyword>
<dbReference type="AlphaFoldDB" id="A0A0C2W768"/>
<dbReference type="SUPFAM" id="SSF52540">
    <property type="entry name" value="P-loop containing nucleoside triphosphate hydrolases"/>
    <property type="match status" value="1"/>
</dbReference>
<evidence type="ECO:0000256" key="4">
    <source>
        <dbReference type="ARBA" id="ARBA00023065"/>
    </source>
</evidence>
<evidence type="ECO:0000256" key="2">
    <source>
        <dbReference type="ARBA" id="ARBA00022448"/>
    </source>
</evidence>
<organism evidence="7 8">
    <name type="scientific">Jeotgalibacillus soli</name>
    <dbReference type="NCBI Taxonomy" id="889306"/>
    <lineage>
        <taxon>Bacteria</taxon>
        <taxon>Bacillati</taxon>
        <taxon>Bacillota</taxon>
        <taxon>Bacilli</taxon>
        <taxon>Bacillales</taxon>
        <taxon>Caryophanaceae</taxon>
        <taxon>Jeotgalibacillus</taxon>
    </lineage>
</organism>
<comment type="caution">
    <text evidence="7">The sequence shown here is derived from an EMBL/GenBank/DDBJ whole genome shotgun (WGS) entry which is preliminary data.</text>
</comment>
<evidence type="ECO:0000313" key="8">
    <source>
        <dbReference type="Proteomes" id="UP000031938"/>
    </source>
</evidence>